<evidence type="ECO:0000313" key="1">
    <source>
        <dbReference type="EMBL" id="KAJ1949942.1"/>
    </source>
</evidence>
<protein>
    <submittedName>
        <fullName evidence="1">Uncharacterized protein</fullName>
    </submittedName>
</protein>
<keyword evidence="2" id="KW-1185">Reference proteome</keyword>
<comment type="caution">
    <text evidence="1">The sequence shown here is derived from an EMBL/GenBank/DDBJ whole genome shotgun (WGS) entry which is preliminary data.</text>
</comment>
<evidence type="ECO:0000313" key="2">
    <source>
        <dbReference type="Proteomes" id="UP001150603"/>
    </source>
</evidence>
<dbReference type="Proteomes" id="UP001150603">
    <property type="component" value="Unassembled WGS sequence"/>
</dbReference>
<organism evidence="1 2">
    <name type="scientific">Linderina macrospora</name>
    <dbReference type="NCBI Taxonomy" id="4868"/>
    <lineage>
        <taxon>Eukaryota</taxon>
        <taxon>Fungi</taxon>
        <taxon>Fungi incertae sedis</taxon>
        <taxon>Zoopagomycota</taxon>
        <taxon>Kickxellomycotina</taxon>
        <taxon>Kickxellomycetes</taxon>
        <taxon>Kickxellales</taxon>
        <taxon>Kickxellaceae</taxon>
        <taxon>Linderina</taxon>
    </lineage>
</organism>
<accession>A0ACC1JFH7</accession>
<sequence>MTVATQFELNPDWVRVHLTSSTYADFHYFWLRHNCPCLAGCRHEKTKERTIDAAIIPLDIRPLCAESTVTEDGETAIAFHWAPIAIKDDTGKLVVPDEAEHKSVFSLAWLKENAYGVNRTQVHELPPHNPADITIDYSELAAKYADAANSTEDNTRLTAQGKIVYKSTLHDLLKKYGVVVVRNRGSDTEDIIYDFVESDNAVIPTHFGRIEHLRTDNIENANNDQLGYTNSAVRLHTDQCYSEHVPGFQFLHCIRPADIGGDNYFVHAESAANYLKTEINSRAYELLTSVPVRFDRKQSKFQALHVSPILRLSDEVDEVTGERKLAQVRYSYFTQAAQNNVPFSELREWYEAQRVWDDLLYRDDFQLKATLQSGDFVIYDNLKVLHARNGFQGPRHMAGVYLNAPDLWAHLQQAKKQLPAA</sequence>
<dbReference type="EMBL" id="JANBPW010000324">
    <property type="protein sequence ID" value="KAJ1949942.1"/>
    <property type="molecule type" value="Genomic_DNA"/>
</dbReference>
<gene>
    <name evidence="1" type="ORF">FBU59_000919</name>
</gene>
<name>A0ACC1JFH7_9FUNG</name>
<reference evidence="1" key="1">
    <citation type="submission" date="2022-07" db="EMBL/GenBank/DDBJ databases">
        <title>Phylogenomic reconstructions and comparative analyses of Kickxellomycotina fungi.</title>
        <authorList>
            <person name="Reynolds N.K."/>
            <person name="Stajich J.E."/>
            <person name="Barry K."/>
            <person name="Grigoriev I.V."/>
            <person name="Crous P."/>
            <person name="Smith M.E."/>
        </authorList>
    </citation>
    <scope>NUCLEOTIDE SEQUENCE</scope>
    <source>
        <strain evidence="1">NRRL 5244</strain>
    </source>
</reference>
<proteinExistence type="predicted"/>